<organism evidence="4 5">
    <name type="scientific">Hymenobacter polaris</name>
    <dbReference type="NCBI Taxonomy" id="2682546"/>
    <lineage>
        <taxon>Bacteria</taxon>
        <taxon>Pseudomonadati</taxon>
        <taxon>Bacteroidota</taxon>
        <taxon>Cytophagia</taxon>
        <taxon>Cytophagales</taxon>
        <taxon>Hymenobacteraceae</taxon>
        <taxon>Hymenobacter</taxon>
    </lineage>
</organism>
<keyword evidence="2" id="KW-0812">Transmembrane</keyword>
<dbReference type="Pfam" id="PF18175">
    <property type="entry name" value="HU-CCDC81_bac_2"/>
    <property type="match status" value="1"/>
</dbReference>
<dbReference type="Pfam" id="PF18174">
    <property type="entry name" value="HU-CCDC81_bac_1"/>
    <property type="match status" value="1"/>
</dbReference>
<dbReference type="Pfam" id="PF05036">
    <property type="entry name" value="SPOR"/>
    <property type="match status" value="1"/>
</dbReference>
<dbReference type="Gene3D" id="3.30.70.1070">
    <property type="entry name" value="Sporulation related repeat"/>
    <property type="match status" value="1"/>
</dbReference>
<keyword evidence="5" id="KW-1185">Reference proteome</keyword>
<feature type="transmembrane region" description="Helical" evidence="2">
    <location>
        <begin position="167"/>
        <end position="190"/>
    </location>
</feature>
<dbReference type="PROSITE" id="PS51724">
    <property type="entry name" value="SPOR"/>
    <property type="match status" value="1"/>
</dbReference>
<accession>A0A7Y0ABG1</accession>
<keyword evidence="2" id="KW-0472">Membrane</keyword>
<protein>
    <submittedName>
        <fullName evidence="4">SPOR domain-containing protein</fullName>
    </submittedName>
</protein>
<name>A0A7Y0ABG1_9BACT</name>
<keyword evidence="2" id="KW-1133">Transmembrane helix</keyword>
<dbReference type="InterPro" id="IPR040495">
    <property type="entry name" value="HU-CCDC81_bac_1"/>
</dbReference>
<proteinExistence type="predicted"/>
<reference evidence="4 5" key="1">
    <citation type="submission" date="2020-04" db="EMBL/GenBank/DDBJ databases">
        <title>Hymenobacter polaris sp. nov., isolated from Arctic soil.</title>
        <authorList>
            <person name="Dahal R.H."/>
        </authorList>
    </citation>
    <scope>NUCLEOTIDE SEQUENCE [LARGE SCALE GENOMIC DNA]</scope>
    <source>
        <strain evidence="4 5">RP-2-7</strain>
    </source>
</reference>
<evidence type="ECO:0000256" key="1">
    <source>
        <dbReference type="SAM" id="MobiDB-lite"/>
    </source>
</evidence>
<dbReference type="EMBL" id="JABBGH010000001">
    <property type="protein sequence ID" value="NML64252.1"/>
    <property type="molecule type" value="Genomic_DNA"/>
</dbReference>
<dbReference type="InterPro" id="IPR036680">
    <property type="entry name" value="SPOR-like_sf"/>
</dbReference>
<dbReference type="InterPro" id="IPR041268">
    <property type="entry name" value="HU-CCDC81_bac_2"/>
</dbReference>
<dbReference type="GO" id="GO:0042834">
    <property type="term" value="F:peptidoglycan binding"/>
    <property type="evidence" value="ECO:0007669"/>
    <property type="project" value="InterPro"/>
</dbReference>
<dbReference type="InterPro" id="IPR007730">
    <property type="entry name" value="SPOR-like_dom"/>
</dbReference>
<dbReference type="SUPFAM" id="SSF110997">
    <property type="entry name" value="Sporulation related repeat"/>
    <property type="match status" value="1"/>
</dbReference>
<comment type="caution">
    <text evidence="4">The sequence shown here is derived from an EMBL/GenBank/DDBJ whole genome shotgun (WGS) entry which is preliminary data.</text>
</comment>
<evidence type="ECO:0000256" key="2">
    <source>
        <dbReference type="SAM" id="Phobius"/>
    </source>
</evidence>
<dbReference type="Proteomes" id="UP000559626">
    <property type="component" value="Unassembled WGS sequence"/>
</dbReference>
<sequence>MNLADHLRPLLRDHDCVIIPDFGGLVVEYTPAQVRPAGRHLLFPPTRQVAFNQALTRNDGLLVDALRQHLGLGAPEAREAVRQAVATLHQQLRTEQRTELPGIGVFRQLPGRGLQFDYTGTDNLLPAAYGLPELTAHPVRTLDARAAREQQAQLVPRLRSAGRQVRWARLVPGAAIGLLAGVAVATVYLLGLHPDAAPVALRSYLPRFDQVASRPAPQQATLGQPSFAPVPTVRPGANTEPVTELLPAASTATPASAANSTAPGEAATTAAATVPAAATAETAWEASAPATTAVPATATKQPAATLAPAVTKPLAAAPAASPAAAPAEAPAAKPLVKVAAAKALASPARPGTAQALAAAHALGATTTIKRRTGRFYVVVAAYDDLAHAEEGRRRLAKAGRPAKIIFPYFGTRHYRLSAADFPDKATASYTAAKLRHNPNFDKASSVLPY</sequence>
<feature type="compositionally biased region" description="Low complexity" evidence="1">
    <location>
        <begin position="247"/>
        <end position="273"/>
    </location>
</feature>
<feature type="region of interest" description="Disordered" evidence="1">
    <location>
        <begin position="215"/>
        <end position="273"/>
    </location>
</feature>
<feature type="domain" description="SPOR" evidence="3">
    <location>
        <begin position="369"/>
        <end position="449"/>
    </location>
</feature>
<dbReference type="RefSeq" id="WP_169529563.1">
    <property type="nucleotide sequence ID" value="NZ_JABBGH010000001.1"/>
</dbReference>
<evidence type="ECO:0000313" key="4">
    <source>
        <dbReference type="EMBL" id="NML64252.1"/>
    </source>
</evidence>
<evidence type="ECO:0000313" key="5">
    <source>
        <dbReference type="Proteomes" id="UP000559626"/>
    </source>
</evidence>
<dbReference type="AlphaFoldDB" id="A0A7Y0ABG1"/>
<evidence type="ECO:0000259" key="3">
    <source>
        <dbReference type="PROSITE" id="PS51724"/>
    </source>
</evidence>
<gene>
    <name evidence="4" type="ORF">HHL22_03440</name>
</gene>